<sequence>MCDAEHPENPVEIITQETSENIHDILTDDIRVRMICQESLKLFKWNPNGFLRHSRTEEETWIHHCHDEGAIKTMGCKRGFFFPKRENSFFSLNSYDHRLLE</sequence>
<gene>
    <name evidence="1" type="ORF">AVEN_176005_1</name>
</gene>
<accession>A0A4Y2EJL3</accession>
<keyword evidence="2" id="KW-1185">Reference proteome</keyword>
<organism evidence="1 2">
    <name type="scientific">Araneus ventricosus</name>
    <name type="common">Orbweaver spider</name>
    <name type="synonym">Epeira ventricosa</name>
    <dbReference type="NCBI Taxonomy" id="182803"/>
    <lineage>
        <taxon>Eukaryota</taxon>
        <taxon>Metazoa</taxon>
        <taxon>Ecdysozoa</taxon>
        <taxon>Arthropoda</taxon>
        <taxon>Chelicerata</taxon>
        <taxon>Arachnida</taxon>
        <taxon>Araneae</taxon>
        <taxon>Araneomorphae</taxon>
        <taxon>Entelegynae</taxon>
        <taxon>Araneoidea</taxon>
        <taxon>Araneidae</taxon>
        <taxon>Araneus</taxon>
    </lineage>
</organism>
<evidence type="ECO:0000313" key="2">
    <source>
        <dbReference type="Proteomes" id="UP000499080"/>
    </source>
</evidence>
<evidence type="ECO:0000313" key="1">
    <source>
        <dbReference type="EMBL" id="GBM29373.1"/>
    </source>
</evidence>
<comment type="caution">
    <text evidence="1">The sequence shown here is derived from an EMBL/GenBank/DDBJ whole genome shotgun (WGS) entry which is preliminary data.</text>
</comment>
<dbReference type="EMBL" id="BGPR01000634">
    <property type="protein sequence ID" value="GBM29373.1"/>
    <property type="molecule type" value="Genomic_DNA"/>
</dbReference>
<protein>
    <submittedName>
        <fullName evidence="1">Uncharacterized protein</fullName>
    </submittedName>
</protein>
<proteinExistence type="predicted"/>
<name>A0A4Y2EJL3_ARAVE</name>
<dbReference type="Proteomes" id="UP000499080">
    <property type="component" value="Unassembled WGS sequence"/>
</dbReference>
<reference evidence="1 2" key="1">
    <citation type="journal article" date="2019" name="Sci. Rep.">
        <title>Orb-weaving spider Araneus ventricosus genome elucidates the spidroin gene catalogue.</title>
        <authorList>
            <person name="Kono N."/>
            <person name="Nakamura H."/>
            <person name="Ohtoshi R."/>
            <person name="Moran D.A.P."/>
            <person name="Shinohara A."/>
            <person name="Yoshida Y."/>
            <person name="Fujiwara M."/>
            <person name="Mori M."/>
            <person name="Tomita M."/>
            <person name="Arakawa K."/>
        </authorList>
    </citation>
    <scope>NUCLEOTIDE SEQUENCE [LARGE SCALE GENOMIC DNA]</scope>
</reference>
<dbReference type="AlphaFoldDB" id="A0A4Y2EJL3"/>